<feature type="region of interest" description="Disordered" evidence="1">
    <location>
        <begin position="228"/>
        <end position="248"/>
    </location>
</feature>
<dbReference type="EMBL" id="FRBK01000012">
    <property type="protein sequence ID" value="SHM58112.1"/>
    <property type="molecule type" value="Genomic_DNA"/>
</dbReference>
<organism evidence="2 3">
    <name type="scientific">Streptomyces yunnanensis</name>
    <dbReference type="NCBI Taxonomy" id="156453"/>
    <lineage>
        <taxon>Bacteria</taxon>
        <taxon>Bacillati</taxon>
        <taxon>Actinomycetota</taxon>
        <taxon>Actinomycetes</taxon>
        <taxon>Kitasatosporales</taxon>
        <taxon>Streptomycetaceae</taxon>
        <taxon>Streptomyces</taxon>
    </lineage>
</organism>
<dbReference type="SUPFAM" id="SSF111331">
    <property type="entry name" value="NAD kinase/diacylglycerol kinase-like"/>
    <property type="match status" value="1"/>
</dbReference>
<evidence type="ECO:0008006" key="4">
    <source>
        <dbReference type="Google" id="ProtNLM"/>
    </source>
</evidence>
<protein>
    <recommendedName>
        <fullName evidence="4">Diacylglycerol kinase catalytic domain-containing protein</fullName>
    </recommendedName>
</protein>
<dbReference type="InterPro" id="IPR017438">
    <property type="entry name" value="ATP-NAD_kinase_N"/>
</dbReference>
<evidence type="ECO:0000256" key="1">
    <source>
        <dbReference type="SAM" id="MobiDB-lite"/>
    </source>
</evidence>
<gene>
    <name evidence="2" type="ORF">SAMN05216268_11255</name>
</gene>
<accession>A0A9X8N0W0</accession>
<dbReference type="InterPro" id="IPR016064">
    <property type="entry name" value="NAD/diacylglycerol_kinase_sf"/>
</dbReference>
<sequence length="361" mass="37008">MSAQSSGHSPADSVRGCPLLVVIDPVARRTDGESVRIAKDVLCAGAGAKICLPEGPEEFAQALARRGRRHPVVVGDDRALLRAVSLLHRERELAGVPLSMVPVGPPETVALSRALGVPTDAVAAARTVLDGGERPMDLLTDDSDGIVLGGLRIPCGDGAGALPGYAAYGTPGEPAMHGATGGIAGYPGRAAAPGGAGADAADPEHRAWWKPAARTARTALSLLATPAAGRWGAPRPGATEAGGGRRGRVPAQRLRLRIEADGALLADLDRPVRGVSVVPGAGGVGDGGDGTDDPAGRPGGLAEVVVHWPGEERPIRVRARAVTVSGADFHYRADALVGGPVRTRTWTVQPGAWRLRLPRQE</sequence>
<reference evidence="3" key="1">
    <citation type="submission" date="2016-11" db="EMBL/GenBank/DDBJ databases">
        <authorList>
            <person name="Jaros S."/>
            <person name="Januszkiewicz K."/>
            <person name="Wedrychowicz H."/>
        </authorList>
    </citation>
    <scope>NUCLEOTIDE SEQUENCE [LARGE SCALE GENOMIC DNA]</scope>
    <source>
        <strain evidence="3">CGMCC 4.3555</strain>
    </source>
</reference>
<evidence type="ECO:0000313" key="2">
    <source>
        <dbReference type="EMBL" id="SHM58112.1"/>
    </source>
</evidence>
<dbReference type="Proteomes" id="UP000184388">
    <property type="component" value="Unassembled WGS sequence"/>
</dbReference>
<evidence type="ECO:0000313" key="3">
    <source>
        <dbReference type="Proteomes" id="UP000184388"/>
    </source>
</evidence>
<name>A0A9X8N0W0_9ACTN</name>
<comment type="caution">
    <text evidence="2">The sequence shown here is derived from an EMBL/GenBank/DDBJ whole genome shotgun (WGS) entry which is preliminary data.</text>
</comment>
<dbReference type="Gene3D" id="3.40.50.10330">
    <property type="entry name" value="Probable inorganic polyphosphate/atp-NAD kinase, domain 1"/>
    <property type="match status" value="1"/>
</dbReference>
<feature type="compositionally biased region" description="Low complexity" evidence="1">
    <location>
        <begin position="228"/>
        <end position="239"/>
    </location>
</feature>
<dbReference type="AlphaFoldDB" id="A0A9X8N0W0"/>
<proteinExistence type="predicted"/>